<feature type="chain" id="PRO_5044601742" evidence="1">
    <location>
        <begin position="24"/>
        <end position="162"/>
    </location>
</feature>
<dbReference type="EMBL" id="BMWV01000004">
    <property type="protein sequence ID" value="GGY37578.1"/>
    <property type="molecule type" value="Genomic_DNA"/>
</dbReference>
<dbReference type="EMBL" id="CP036401">
    <property type="protein sequence ID" value="QBI02031.1"/>
    <property type="molecule type" value="Genomic_DNA"/>
</dbReference>
<dbReference type="OrthoDB" id="8527941at2"/>
<reference evidence="2" key="1">
    <citation type="journal article" date="2014" name="Int. J. Syst. Evol. Microbiol.">
        <title>Complete genome sequence of Corynebacterium casei LMG S-19264T (=DSM 44701T), isolated from a smear-ripened cheese.</title>
        <authorList>
            <consortium name="US DOE Joint Genome Institute (JGI-PGF)"/>
            <person name="Walter F."/>
            <person name="Albersmeier A."/>
            <person name="Kalinowski J."/>
            <person name="Ruckert C."/>
        </authorList>
    </citation>
    <scope>NUCLEOTIDE SEQUENCE</scope>
    <source>
        <strain evidence="2">KCTC 12343</strain>
    </source>
</reference>
<reference evidence="3 4" key="2">
    <citation type="submission" date="2019-02" db="EMBL/GenBank/DDBJ databases">
        <title>Draft Genome Sequences of Six Type Strains of the Genus Massilia.</title>
        <authorList>
            <person name="Miess H."/>
            <person name="Frediansyhah A."/>
            <person name="Gross H."/>
        </authorList>
    </citation>
    <scope>NUCLEOTIDE SEQUENCE [LARGE SCALE GENOMIC DNA]</scope>
    <source>
        <strain evidence="3 4">DSM 17472</strain>
    </source>
</reference>
<evidence type="ECO:0000313" key="5">
    <source>
        <dbReference type="Proteomes" id="UP000628442"/>
    </source>
</evidence>
<proteinExistence type="predicted"/>
<evidence type="ECO:0000313" key="4">
    <source>
        <dbReference type="Proteomes" id="UP000292307"/>
    </source>
</evidence>
<dbReference type="Proteomes" id="UP000292307">
    <property type="component" value="Chromosome"/>
</dbReference>
<feature type="signal peptide" evidence="1">
    <location>
        <begin position="1"/>
        <end position="23"/>
    </location>
</feature>
<dbReference type="Pfam" id="PF13689">
    <property type="entry name" value="DUF4154"/>
    <property type="match status" value="1"/>
</dbReference>
<accession>A0A411WZA5</accession>
<dbReference type="Proteomes" id="UP000628442">
    <property type="component" value="Unassembled WGS sequence"/>
</dbReference>
<dbReference type="RefSeq" id="WP_131146149.1">
    <property type="nucleotide sequence ID" value="NZ_BMWV01000004.1"/>
</dbReference>
<reference evidence="2" key="3">
    <citation type="submission" date="2022-12" db="EMBL/GenBank/DDBJ databases">
        <authorList>
            <person name="Sun Q."/>
            <person name="Kim S."/>
        </authorList>
    </citation>
    <scope>NUCLEOTIDE SEQUENCE</scope>
    <source>
        <strain evidence="2">KCTC 12343</strain>
    </source>
</reference>
<dbReference type="AlphaFoldDB" id="A0A411WZA5"/>
<name>A0A411WZA5_9BURK</name>
<sequence>MRSEWIAAAIVLALLVAAPRGHAQTDDAVLKAAYIYNIAQFTTWPATAGARALNVCVNNGHPLWESLRALHGKPVGERKVAVVEPAAGIACDVAVLRAGAARPAAEGTGTLAIVDEPVNGYAGAVALVEEDQHLRFDIDTKEAARAGLRFSSRLLRLARNVR</sequence>
<evidence type="ECO:0000256" key="1">
    <source>
        <dbReference type="SAM" id="SignalP"/>
    </source>
</evidence>
<gene>
    <name evidence="3" type="ORF">EYF70_15095</name>
    <name evidence="2" type="ORF">GCM10007387_19420</name>
</gene>
<dbReference type="InterPro" id="IPR025293">
    <property type="entry name" value="YfiR/HmsC-like"/>
</dbReference>
<protein>
    <submittedName>
        <fullName evidence="3">YfiR family protein</fullName>
    </submittedName>
</protein>
<evidence type="ECO:0000313" key="3">
    <source>
        <dbReference type="EMBL" id="QBI02031.1"/>
    </source>
</evidence>
<organism evidence="2 5">
    <name type="scientific">Pseudoduganella albidiflava</name>
    <dbReference type="NCBI Taxonomy" id="321983"/>
    <lineage>
        <taxon>Bacteria</taxon>
        <taxon>Pseudomonadati</taxon>
        <taxon>Pseudomonadota</taxon>
        <taxon>Betaproteobacteria</taxon>
        <taxon>Burkholderiales</taxon>
        <taxon>Oxalobacteraceae</taxon>
        <taxon>Telluria group</taxon>
        <taxon>Pseudoduganella</taxon>
    </lineage>
</organism>
<evidence type="ECO:0000313" key="2">
    <source>
        <dbReference type="EMBL" id="GGY37578.1"/>
    </source>
</evidence>
<keyword evidence="4" id="KW-1185">Reference proteome</keyword>
<keyword evidence="1" id="KW-0732">Signal</keyword>